<proteinExistence type="predicted"/>
<evidence type="ECO:0000313" key="6">
    <source>
        <dbReference type="EMBL" id="AEQ22967.1"/>
    </source>
</evidence>
<feature type="domain" description="HTH merR-type" evidence="5">
    <location>
        <begin position="20"/>
        <end position="89"/>
    </location>
</feature>
<dbReference type="FunCoup" id="G4Q3H1">
    <property type="interactions" value="25"/>
</dbReference>
<dbReference type="PANTHER" id="PTHR30204:SF69">
    <property type="entry name" value="MERR-FAMILY TRANSCRIPTIONAL REGULATOR"/>
    <property type="match status" value="1"/>
</dbReference>
<accession>G4Q3H1</accession>
<dbReference type="SMART" id="SM00422">
    <property type="entry name" value="HTH_MERR"/>
    <property type="match status" value="1"/>
</dbReference>
<protein>
    <submittedName>
        <fullName evidence="6">Transcriptional regulator</fullName>
    </submittedName>
</protein>
<dbReference type="STRING" id="568816.Acin_1755"/>
<organism evidence="6 7">
    <name type="scientific">Acidaminococcus intestini (strain RyC-MR95)</name>
    <dbReference type="NCBI Taxonomy" id="568816"/>
    <lineage>
        <taxon>Bacteria</taxon>
        <taxon>Bacillati</taxon>
        <taxon>Bacillota</taxon>
        <taxon>Negativicutes</taxon>
        <taxon>Acidaminococcales</taxon>
        <taxon>Acidaminococcaceae</taxon>
        <taxon>Acidaminococcus</taxon>
    </lineage>
</organism>
<dbReference type="SUPFAM" id="SSF46955">
    <property type="entry name" value="Putative DNA-binding domain"/>
    <property type="match status" value="1"/>
</dbReference>
<name>G4Q3H1_ACIIR</name>
<keyword evidence="4" id="KW-0804">Transcription</keyword>
<sequence>MDKEIKEKLHIEKVVNTGRLYPMKEACEQTGLAYETLKFYCNIGLVPGVKRDARNRRVFNDKDISWIKSLTCLKNCDMSIEEMKEYLALCLKGQSTIPERKEMLMKKRAILIKKHSEIQAAIEYIDLKQDFYDEVLSGKIEYFSNLVGEE</sequence>
<dbReference type="EMBL" id="CP003058">
    <property type="protein sequence ID" value="AEQ22967.1"/>
    <property type="molecule type" value="Genomic_DNA"/>
</dbReference>
<dbReference type="PROSITE" id="PS50937">
    <property type="entry name" value="HTH_MERR_2"/>
    <property type="match status" value="1"/>
</dbReference>
<dbReference type="eggNOG" id="COG0789">
    <property type="taxonomic scope" value="Bacteria"/>
</dbReference>
<dbReference type="Gene3D" id="1.10.1660.10">
    <property type="match status" value="1"/>
</dbReference>
<dbReference type="GO" id="GO:0003700">
    <property type="term" value="F:DNA-binding transcription factor activity"/>
    <property type="evidence" value="ECO:0007669"/>
    <property type="project" value="InterPro"/>
</dbReference>
<evidence type="ECO:0000256" key="2">
    <source>
        <dbReference type="ARBA" id="ARBA00023015"/>
    </source>
</evidence>
<keyword evidence="3" id="KW-0238">DNA-binding</keyword>
<evidence type="ECO:0000256" key="3">
    <source>
        <dbReference type="ARBA" id="ARBA00023125"/>
    </source>
</evidence>
<evidence type="ECO:0000259" key="5">
    <source>
        <dbReference type="PROSITE" id="PS50937"/>
    </source>
</evidence>
<dbReference type="InterPro" id="IPR000551">
    <property type="entry name" value="MerR-type_HTH_dom"/>
</dbReference>
<dbReference type="CDD" id="cd01109">
    <property type="entry name" value="HTH_YyaN"/>
    <property type="match status" value="1"/>
</dbReference>
<gene>
    <name evidence="6" type="ordered locus">Acin_1755</name>
</gene>
<dbReference type="KEGG" id="ain:Acin_1755"/>
<keyword evidence="7" id="KW-1185">Reference proteome</keyword>
<reference evidence="6 7" key="1">
    <citation type="journal article" date="2011" name="J. Bacteriol.">
        <title>Complete genome sequence of Acidaminococcus intestini RYC-MR95, a Gram-negative bacterium from the phylum Firmicutes.</title>
        <authorList>
            <person name="D'Auria G."/>
            <person name="Galan J.C."/>
            <person name="Rodriguez-Alcayna M."/>
            <person name="Moya A."/>
            <person name="Baquero F."/>
            <person name="Latorre A."/>
        </authorList>
    </citation>
    <scope>NUCLEOTIDE SEQUENCE [LARGE SCALE GENOMIC DNA]</scope>
    <source>
        <strain evidence="6 7">RyC-MR95</strain>
    </source>
</reference>
<dbReference type="PANTHER" id="PTHR30204">
    <property type="entry name" value="REDOX-CYCLING DRUG-SENSING TRANSCRIPTIONAL ACTIVATOR SOXR"/>
    <property type="match status" value="1"/>
</dbReference>
<dbReference type="Proteomes" id="UP000007093">
    <property type="component" value="Chromosome"/>
</dbReference>
<dbReference type="InterPro" id="IPR047057">
    <property type="entry name" value="MerR_fam"/>
</dbReference>
<evidence type="ECO:0000256" key="1">
    <source>
        <dbReference type="ARBA" id="ARBA00022491"/>
    </source>
</evidence>
<dbReference type="GeneID" id="92879045"/>
<keyword evidence="1" id="KW-0678">Repressor</keyword>
<keyword evidence="2" id="KW-0805">Transcription regulation</keyword>
<dbReference type="HOGENOM" id="CLU_060077_8_0_9"/>
<dbReference type="PATRIC" id="fig|568816.4.peg.1703"/>
<evidence type="ECO:0000313" key="7">
    <source>
        <dbReference type="Proteomes" id="UP000007093"/>
    </source>
</evidence>
<dbReference type="RefSeq" id="WP_009015986.1">
    <property type="nucleotide sequence ID" value="NC_016077.1"/>
</dbReference>
<dbReference type="Pfam" id="PF13411">
    <property type="entry name" value="MerR_1"/>
    <property type="match status" value="1"/>
</dbReference>
<dbReference type="GO" id="GO:0003677">
    <property type="term" value="F:DNA binding"/>
    <property type="evidence" value="ECO:0007669"/>
    <property type="project" value="UniProtKB-KW"/>
</dbReference>
<dbReference type="InParanoid" id="G4Q3H1"/>
<dbReference type="AlphaFoldDB" id="G4Q3H1"/>
<evidence type="ECO:0000256" key="4">
    <source>
        <dbReference type="ARBA" id="ARBA00023163"/>
    </source>
</evidence>
<dbReference type="InterPro" id="IPR009061">
    <property type="entry name" value="DNA-bd_dom_put_sf"/>
</dbReference>